<dbReference type="RefSeq" id="WP_145091987.1">
    <property type="nucleotide sequence ID" value="NZ_CP036274.1"/>
</dbReference>
<dbReference type="SMART" id="SM00448">
    <property type="entry name" value="REC"/>
    <property type="match status" value="1"/>
</dbReference>
<accession>A0A517YFB5</accession>
<dbReference type="KEGG" id="aagg:ETAA8_40250"/>
<gene>
    <name evidence="4" type="primary">cheY_2</name>
    <name evidence="4" type="ORF">ETAA8_40250</name>
</gene>
<evidence type="ECO:0000256" key="1">
    <source>
        <dbReference type="ARBA" id="ARBA00022553"/>
    </source>
</evidence>
<proteinExistence type="predicted"/>
<dbReference type="Pfam" id="PF00072">
    <property type="entry name" value="Response_reg"/>
    <property type="match status" value="1"/>
</dbReference>
<keyword evidence="5" id="KW-1185">Reference proteome</keyword>
<dbReference type="AlphaFoldDB" id="A0A517YFB5"/>
<dbReference type="InterPro" id="IPR050595">
    <property type="entry name" value="Bact_response_regulator"/>
</dbReference>
<dbReference type="GO" id="GO:0000160">
    <property type="term" value="P:phosphorelay signal transduction system"/>
    <property type="evidence" value="ECO:0007669"/>
    <property type="project" value="InterPro"/>
</dbReference>
<protein>
    <submittedName>
        <fullName evidence="4">Chemotaxis protein CheY</fullName>
    </submittedName>
</protein>
<dbReference type="SUPFAM" id="SSF52172">
    <property type="entry name" value="CheY-like"/>
    <property type="match status" value="1"/>
</dbReference>
<dbReference type="InterPro" id="IPR001789">
    <property type="entry name" value="Sig_transdc_resp-reg_receiver"/>
</dbReference>
<dbReference type="PROSITE" id="PS50110">
    <property type="entry name" value="RESPONSE_REGULATORY"/>
    <property type="match status" value="1"/>
</dbReference>
<evidence type="ECO:0000313" key="4">
    <source>
        <dbReference type="EMBL" id="QDU28919.1"/>
    </source>
</evidence>
<dbReference type="EMBL" id="CP036274">
    <property type="protein sequence ID" value="QDU28919.1"/>
    <property type="molecule type" value="Genomic_DNA"/>
</dbReference>
<dbReference type="OrthoDB" id="9813953at2"/>
<evidence type="ECO:0000259" key="3">
    <source>
        <dbReference type="PROSITE" id="PS50110"/>
    </source>
</evidence>
<sequence length="125" mass="13393">MAKILIVDDSNLARRTTRKILEEAGHTVVDAEDGFTALERYFIEKPNLVMLDVTMREMDGIEVLGRLRQMDANCQAIIVTADIQSSTRQMAADGGAAGFVVKPVTSASLLAAVETALQGGIAPCN</sequence>
<dbReference type="Gene3D" id="3.40.50.2300">
    <property type="match status" value="1"/>
</dbReference>
<dbReference type="Proteomes" id="UP000315017">
    <property type="component" value="Chromosome"/>
</dbReference>
<dbReference type="InterPro" id="IPR011006">
    <property type="entry name" value="CheY-like_superfamily"/>
</dbReference>
<name>A0A517YFB5_9BACT</name>
<evidence type="ECO:0000313" key="5">
    <source>
        <dbReference type="Proteomes" id="UP000315017"/>
    </source>
</evidence>
<organism evidence="4 5">
    <name type="scientific">Anatilimnocola aggregata</name>
    <dbReference type="NCBI Taxonomy" id="2528021"/>
    <lineage>
        <taxon>Bacteria</taxon>
        <taxon>Pseudomonadati</taxon>
        <taxon>Planctomycetota</taxon>
        <taxon>Planctomycetia</taxon>
        <taxon>Pirellulales</taxon>
        <taxon>Pirellulaceae</taxon>
        <taxon>Anatilimnocola</taxon>
    </lineage>
</organism>
<reference evidence="4 5" key="1">
    <citation type="submission" date="2019-02" db="EMBL/GenBank/DDBJ databases">
        <title>Deep-cultivation of Planctomycetes and their phenomic and genomic characterization uncovers novel biology.</title>
        <authorList>
            <person name="Wiegand S."/>
            <person name="Jogler M."/>
            <person name="Boedeker C."/>
            <person name="Pinto D."/>
            <person name="Vollmers J."/>
            <person name="Rivas-Marin E."/>
            <person name="Kohn T."/>
            <person name="Peeters S.H."/>
            <person name="Heuer A."/>
            <person name="Rast P."/>
            <person name="Oberbeckmann S."/>
            <person name="Bunk B."/>
            <person name="Jeske O."/>
            <person name="Meyerdierks A."/>
            <person name="Storesund J.E."/>
            <person name="Kallscheuer N."/>
            <person name="Luecker S."/>
            <person name="Lage O.M."/>
            <person name="Pohl T."/>
            <person name="Merkel B.J."/>
            <person name="Hornburger P."/>
            <person name="Mueller R.-W."/>
            <person name="Bruemmer F."/>
            <person name="Labrenz M."/>
            <person name="Spormann A.M."/>
            <person name="Op den Camp H."/>
            <person name="Overmann J."/>
            <person name="Amann R."/>
            <person name="Jetten M.S.M."/>
            <person name="Mascher T."/>
            <person name="Medema M.H."/>
            <person name="Devos D.P."/>
            <person name="Kaster A.-K."/>
            <person name="Ovreas L."/>
            <person name="Rohde M."/>
            <person name="Galperin M.Y."/>
            <person name="Jogler C."/>
        </authorList>
    </citation>
    <scope>NUCLEOTIDE SEQUENCE [LARGE SCALE GENOMIC DNA]</scope>
    <source>
        <strain evidence="4 5">ETA_A8</strain>
    </source>
</reference>
<feature type="modified residue" description="4-aspartylphosphate" evidence="2">
    <location>
        <position position="52"/>
    </location>
</feature>
<feature type="domain" description="Response regulatory" evidence="3">
    <location>
        <begin position="3"/>
        <end position="117"/>
    </location>
</feature>
<dbReference type="PANTHER" id="PTHR44591">
    <property type="entry name" value="STRESS RESPONSE REGULATOR PROTEIN 1"/>
    <property type="match status" value="1"/>
</dbReference>
<keyword evidence="1 2" id="KW-0597">Phosphoprotein</keyword>
<evidence type="ECO:0000256" key="2">
    <source>
        <dbReference type="PROSITE-ProRule" id="PRU00169"/>
    </source>
</evidence>
<dbReference type="PANTHER" id="PTHR44591:SF24">
    <property type="entry name" value="PROTEIN-GLUTAMATE METHYLESTERASE_PROTEIN-GLUTAMINE GLUTAMINASE 1"/>
    <property type="match status" value="1"/>
</dbReference>